<dbReference type="GO" id="GO:0008940">
    <property type="term" value="F:nitrate reductase activity"/>
    <property type="evidence" value="ECO:0007669"/>
    <property type="project" value="TreeGrafter"/>
</dbReference>
<dbReference type="Proteomes" id="UP000278733">
    <property type="component" value="Chromosome"/>
</dbReference>
<dbReference type="InterPro" id="IPR006657">
    <property type="entry name" value="MoPterin_dinucl-bd_dom"/>
</dbReference>
<feature type="domain" description="Molybdopterin dinucleotide-binding" evidence="1">
    <location>
        <begin position="2"/>
        <end position="92"/>
    </location>
</feature>
<dbReference type="PANTHER" id="PTHR43105">
    <property type="entry name" value="RESPIRATORY NITRATE REDUCTASE"/>
    <property type="match status" value="1"/>
</dbReference>
<sequence>MTRRVQELHRSFPNNLVWMHPLDAEARGLRHGDKIKISSRRGEMVSYLDTRGRNKPPRGLVYTTFFDAGQLANVLTLDATDPISKETDFKNVQ</sequence>
<dbReference type="InterPro" id="IPR050123">
    <property type="entry name" value="Prok_molybdopt-oxidoreductase"/>
</dbReference>
<dbReference type="Pfam" id="PF01568">
    <property type="entry name" value="Molydop_binding"/>
    <property type="match status" value="1"/>
</dbReference>
<evidence type="ECO:0000313" key="2">
    <source>
        <dbReference type="EMBL" id="VEH65682.1"/>
    </source>
</evidence>
<dbReference type="GO" id="GO:0043546">
    <property type="term" value="F:molybdopterin cofactor binding"/>
    <property type="evidence" value="ECO:0007669"/>
    <property type="project" value="InterPro"/>
</dbReference>
<name>A0A3S4XZY0_9PAST</name>
<dbReference type="GO" id="GO:0030151">
    <property type="term" value="F:molybdenum ion binding"/>
    <property type="evidence" value="ECO:0007669"/>
    <property type="project" value="TreeGrafter"/>
</dbReference>
<keyword evidence="2" id="KW-0560">Oxidoreductase</keyword>
<organism evidence="2 3">
    <name type="scientific">Rodentibacter pneumotropicus</name>
    <dbReference type="NCBI Taxonomy" id="758"/>
    <lineage>
        <taxon>Bacteria</taxon>
        <taxon>Pseudomonadati</taxon>
        <taxon>Pseudomonadota</taxon>
        <taxon>Gammaproteobacteria</taxon>
        <taxon>Pasteurellales</taxon>
        <taxon>Pasteurellaceae</taxon>
        <taxon>Rodentibacter</taxon>
    </lineage>
</organism>
<dbReference type="KEGG" id="rpne:NCTC8284_00827"/>
<dbReference type="SUPFAM" id="SSF50692">
    <property type="entry name" value="ADC-like"/>
    <property type="match status" value="1"/>
</dbReference>
<dbReference type="GO" id="GO:0009325">
    <property type="term" value="C:nitrate reductase complex"/>
    <property type="evidence" value="ECO:0007669"/>
    <property type="project" value="TreeGrafter"/>
</dbReference>
<dbReference type="InterPro" id="IPR009010">
    <property type="entry name" value="Asp_de-COase-like_dom_sf"/>
</dbReference>
<dbReference type="EC" id="1.7.99.4" evidence="2"/>
<proteinExistence type="predicted"/>
<reference evidence="2 3" key="1">
    <citation type="submission" date="2018-12" db="EMBL/GenBank/DDBJ databases">
        <authorList>
            <consortium name="Pathogen Informatics"/>
        </authorList>
    </citation>
    <scope>NUCLEOTIDE SEQUENCE [LARGE SCALE GENOMIC DNA]</scope>
    <source>
        <strain evidence="2 3">NCTC8284</strain>
    </source>
</reference>
<dbReference type="GO" id="GO:0045333">
    <property type="term" value="P:cellular respiration"/>
    <property type="evidence" value="ECO:0007669"/>
    <property type="project" value="UniProtKB-ARBA"/>
</dbReference>
<dbReference type="PANTHER" id="PTHR43105:SF11">
    <property type="entry name" value="PERIPLASMIC NITRATE REDUCTASE"/>
    <property type="match status" value="1"/>
</dbReference>
<protein>
    <submittedName>
        <fullName evidence="2">Nitrate reductase</fullName>
        <ecNumber evidence="2">1.7.99.4</ecNumber>
    </submittedName>
</protein>
<dbReference type="AlphaFoldDB" id="A0A3S4XZY0"/>
<dbReference type="GO" id="GO:0016020">
    <property type="term" value="C:membrane"/>
    <property type="evidence" value="ECO:0007669"/>
    <property type="project" value="TreeGrafter"/>
</dbReference>
<accession>A0A3S4XZY0</accession>
<dbReference type="EMBL" id="LR134405">
    <property type="protein sequence ID" value="VEH65682.1"/>
    <property type="molecule type" value="Genomic_DNA"/>
</dbReference>
<evidence type="ECO:0000259" key="1">
    <source>
        <dbReference type="Pfam" id="PF01568"/>
    </source>
</evidence>
<dbReference type="Gene3D" id="2.40.40.20">
    <property type="match status" value="1"/>
</dbReference>
<evidence type="ECO:0000313" key="3">
    <source>
        <dbReference type="Proteomes" id="UP000278733"/>
    </source>
</evidence>
<gene>
    <name evidence="2" type="primary">napA_1</name>
    <name evidence="2" type="ORF">NCTC8284_00827</name>
</gene>